<dbReference type="SUPFAM" id="SSF47807">
    <property type="entry name" value="5' to 3' exonuclease, C-terminal subdomain"/>
    <property type="match status" value="1"/>
</dbReference>
<dbReference type="FunFam" id="1.10.150.20:FF:000002">
    <property type="entry name" value="DNA polymerase I"/>
    <property type="match status" value="1"/>
</dbReference>
<comment type="caution">
    <text evidence="14">The sequence shown here is derived from an EMBL/GenBank/DDBJ whole genome shotgun (WGS) entry which is preliminary data.</text>
</comment>
<dbReference type="Gene3D" id="3.30.70.370">
    <property type="match status" value="1"/>
</dbReference>
<dbReference type="InterPro" id="IPR020046">
    <property type="entry name" value="5-3_exonucl_a-hlix_arch_N"/>
</dbReference>
<dbReference type="Pfam" id="PF02739">
    <property type="entry name" value="5_3_exonuc_N"/>
    <property type="match status" value="1"/>
</dbReference>
<dbReference type="InterPro" id="IPR001098">
    <property type="entry name" value="DNA-dir_DNA_pol_A_palm_dom"/>
</dbReference>
<evidence type="ECO:0000256" key="6">
    <source>
        <dbReference type="ARBA" id="ARBA00022763"/>
    </source>
</evidence>
<dbReference type="InterPro" id="IPR008918">
    <property type="entry name" value="HhH2"/>
</dbReference>
<dbReference type="Gene3D" id="1.20.1060.10">
    <property type="entry name" value="Taq DNA Polymerase, Chain T, domain 4"/>
    <property type="match status" value="1"/>
</dbReference>
<feature type="domain" description="DNA-directed DNA polymerase family A palm" evidence="13">
    <location>
        <begin position="502"/>
        <end position="706"/>
    </location>
</feature>
<dbReference type="GO" id="GO:0006261">
    <property type="term" value="P:DNA-templated DNA replication"/>
    <property type="evidence" value="ECO:0007669"/>
    <property type="project" value="InterPro"/>
</dbReference>
<proteinExistence type="inferred from homology"/>
<evidence type="ECO:0000256" key="1">
    <source>
        <dbReference type="ARBA" id="ARBA00007705"/>
    </source>
</evidence>
<evidence type="ECO:0000313" key="14">
    <source>
        <dbReference type="EMBL" id="OHA73070.1"/>
    </source>
</evidence>
<feature type="domain" description="5'-3' exonuclease" evidence="12">
    <location>
        <begin position="6"/>
        <end position="276"/>
    </location>
</feature>
<dbReference type="AlphaFoldDB" id="A0A1G2RJQ8"/>
<gene>
    <name evidence="14" type="ORF">A3B24_01505</name>
</gene>
<evidence type="ECO:0000256" key="3">
    <source>
        <dbReference type="ARBA" id="ARBA00022679"/>
    </source>
</evidence>
<dbReference type="InterPro" id="IPR036279">
    <property type="entry name" value="5-3_exonuclease_C_sf"/>
</dbReference>
<dbReference type="InterPro" id="IPR002298">
    <property type="entry name" value="DNA_polymerase_A"/>
</dbReference>
<dbReference type="EC" id="2.7.7.7" evidence="2"/>
<dbReference type="STRING" id="1802461.A3B24_01505"/>
<dbReference type="CDD" id="cd08637">
    <property type="entry name" value="DNA_pol_A_pol_I_C"/>
    <property type="match status" value="1"/>
</dbReference>
<keyword evidence="4" id="KW-0548">Nucleotidyltransferase</keyword>
<evidence type="ECO:0000256" key="10">
    <source>
        <dbReference type="ARBA" id="ARBA00049244"/>
    </source>
</evidence>
<dbReference type="FunFam" id="1.10.150.20:FF:000003">
    <property type="entry name" value="DNA polymerase I"/>
    <property type="match status" value="1"/>
</dbReference>
<evidence type="ECO:0000256" key="5">
    <source>
        <dbReference type="ARBA" id="ARBA00022705"/>
    </source>
</evidence>
<dbReference type="SMART" id="SM00475">
    <property type="entry name" value="53EXOc"/>
    <property type="match status" value="1"/>
</dbReference>
<dbReference type="Pfam" id="PF00476">
    <property type="entry name" value="DNA_pol_A"/>
    <property type="match status" value="1"/>
</dbReference>
<dbReference type="Gene3D" id="3.40.50.1010">
    <property type="entry name" value="5'-nuclease"/>
    <property type="match status" value="1"/>
</dbReference>
<dbReference type="Gene3D" id="1.10.150.20">
    <property type="entry name" value="5' to 3' exonuclease, C-terminal subdomain"/>
    <property type="match status" value="2"/>
</dbReference>
<keyword evidence="8" id="KW-0238">DNA-binding</keyword>
<dbReference type="PANTHER" id="PTHR10133:SF27">
    <property type="entry name" value="DNA POLYMERASE NU"/>
    <property type="match status" value="1"/>
</dbReference>
<dbReference type="PRINTS" id="PR00868">
    <property type="entry name" value="DNAPOLI"/>
</dbReference>
<name>A0A1G2RJQ8_9BACT</name>
<evidence type="ECO:0000313" key="15">
    <source>
        <dbReference type="Proteomes" id="UP000176917"/>
    </source>
</evidence>
<keyword evidence="7" id="KW-0239">DNA-directed DNA polymerase</keyword>
<dbReference type="CDD" id="cd09898">
    <property type="entry name" value="H3TH_53EXO"/>
    <property type="match status" value="1"/>
</dbReference>
<dbReference type="Pfam" id="PF01367">
    <property type="entry name" value="5_3_exonuc"/>
    <property type="match status" value="1"/>
</dbReference>
<dbReference type="InterPro" id="IPR043502">
    <property type="entry name" value="DNA/RNA_pol_sf"/>
</dbReference>
<dbReference type="GO" id="GO:0003887">
    <property type="term" value="F:DNA-directed DNA polymerase activity"/>
    <property type="evidence" value="ECO:0007669"/>
    <property type="project" value="UniProtKB-KW"/>
</dbReference>
<organism evidence="14 15">
    <name type="scientific">Candidatus Wildermuthbacteria bacterium RIFCSPLOWO2_01_FULL_48_16</name>
    <dbReference type="NCBI Taxonomy" id="1802461"/>
    <lineage>
        <taxon>Bacteria</taxon>
        <taxon>Candidatus Wildermuthiibacteriota</taxon>
    </lineage>
</organism>
<dbReference type="PANTHER" id="PTHR10133">
    <property type="entry name" value="DNA POLYMERASE I"/>
    <property type="match status" value="1"/>
</dbReference>
<evidence type="ECO:0000256" key="8">
    <source>
        <dbReference type="ARBA" id="ARBA00023125"/>
    </source>
</evidence>
<evidence type="ECO:0000259" key="12">
    <source>
        <dbReference type="SMART" id="SM00475"/>
    </source>
</evidence>
<dbReference type="CDD" id="cd09859">
    <property type="entry name" value="PIN_53EXO"/>
    <property type="match status" value="1"/>
</dbReference>
<evidence type="ECO:0000256" key="11">
    <source>
        <dbReference type="SAM" id="Coils"/>
    </source>
</evidence>
<dbReference type="SMART" id="SM00279">
    <property type="entry name" value="HhH2"/>
    <property type="match status" value="1"/>
</dbReference>
<comment type="similarity">
    <text evidence="1">Belongs to the DNA polymerase type-A family.</text>
</comment>
<dbReference type="SUPFAM" id="SSF56672">
    <property type="entry name" value="DNA/RNA polymerases"/>
    <property type="match status" value="1"/>
</dbReference>
<keyword evidence="6" id="KW-0227">DNA damage</keyword>
<keyword evidence="3" id="KW-0808">Transferase</keyword>
<evidence type="ECO:0000256" key="9">
    <source>
        <dbReference type="ARBA" id="ARBA00023204"/>
    </source>
</evidence>
<reference evidence="14 15" key="1">
    <citation type="journal article" date="2016" name="Nat. Commun.">
        <title>Thousands of microbial genomes shed light on interconnected biogeochemical processes in an aquifer system.</title>
        <authorList>
            <person name="Anantharaman K."/>
            <person name="Brown C.T."/>
            <person name="Hug L.A."/>
            <person name="Sharon I."/>
            <person name="Castelle C.J."/>
            <person name="Probst A.J."/>
            <person name="Thomas B.C."/>
            <person name="Singh A."/>
            <person name="Wilkins M.J."/>
            <person name="Karaoz U."/>
            <person name="Brodie E.L."/>
            <person name="Williams K.H."/>
            <person name="Hubbard S.S."/>
            <person name="Banfield J.F."/>
        </authorList>
    </citation>
    <scope>NUCLEOTIDE SEQUENCE [LARGE SCALE GENOMIC DNA]</scope>
</reference>
<dbReference type="InterPro" id="IPR002421">
    <property type="entry name" value="5-3_exonuclease"/>
</dbReference>
<dbReference type="InterPro" id="IPR020045">
    <property type="entry name" value="DNA_polI_H3TH"/>
</dbReference>
<dbReference type="GO" id="GO:0003677">
    <property type="term" value="F:DNA binding"/>
    <property type="evidence" value="ECO:0007669"/>
    <property type="project" value="UniProtKB-KW"/>
</dbReference>
<evidence type="ECO:0000256" key="4">
    <source>
        <dbReference type="ARBA" id="ARBA00022695"/>
    </source>
</evidence>
<keyword evidence="9" id="KW-0234">DNA repair</keyword>
<keyword evidence="5" id="KW-0235">DNA replication</keyword>
<dbReference type="SMART" id="SM00482">
    <property type="entry name" value="POLAc"/>
    <property type="match status" value="1"/>
</dbReference>
<evidence type="ECO:0000256" key="7">
    <source>
        <dbReference type="ARBA" id="ARBA00022932"/>
    </source>
</evidence>
<feature type="coiled-coil region" evidence="11">
    <location>
        <begin position="209"/>
        <end position="243"/>
    </location>
</feature>
<accession>A0A1G2RJQ8</accession>
<keyword evidence="11" id="KW-0175">Coiled coil</keyword>
<dbReference type="SUPFAM" id="SSF88723">
    <property type="entry name" value="PIN domain-like"/>
    <property type="match status" value="1"/>
</dbReference>
<dbReference type="GO" id="GO:0006302">
    <property type="term" value="P:double-strand break repair"/>
    <property type="evidence" value="ECO:0007669"/>
    <property type="project" value="TreeGrafter"/>
</dbReference>
<dbReference type="GO" id="GO:0008409">
    <property type="term" value="F:5'-3' exonuclease activity"/>
    <property type="evidence" value="ECO:0007669"/>
    <property type="project" value="InterPro"/>
</dbReference>
<comment type="catalytic activity">
    <reaction evidence="10">
        <text>DNA(n) + a 2'-deoxyribonucleoside 5'-triphosphate = DNA(n+1) + diphosphate</text>
        <dbReference type="Rhea" id="RHEA:22508"/>
        <dbReference type="Rhea" id="RHEA-COMP:17339"/>
        <dbReference type="Rhea" id="RHEA-COMP:17340"/>
        <dbReference type="ChEBI" id="CHEBI:33019"/>
        <dbReference type="ChEBI" id="CHEBI:61560"/>
        <dbReference type="ChEBI" id="CHEBI:173112"/>
        <dbReference type="EC" id="2.7.7.7"/>
    </reaction>
</comment>
<protein>
    <recommendedName>
        <fullName evidence="2">DNA-directed DNA polymerase</fullName>
        <ecNumber evidence="2">2.7.7.7</ecNumber>
    </recommendedName>
</protein>
<dbReference type="EMBL" id="MHUG01000016">
    <property type="protein sequence ID" value="OHA73070.1"/>
    <property type="molecule type" value="Genomic_DNA"/>
</dbReference>
<sequence length="744" mass="84195">MPEQKKRLLLIDANSLIHRAFHALPELSNSKGEQINAVYGFLLVLFKALKELQPDFVAACFDAPGKTLREKKYEQYKAKRVKAAQELYDQIPKIHEFLNAFHIPSFEKEGFEADDLLGTMAEKVAKKQVHPPLETIILTGDMDMLQLVSENTRVYSLRKGLQDTVLYDEARVKERFSGILPSQVIDYKALRGDPSDNIPGVDGVGEKTASTLVNTFGSLENLYQELEENSENVQKLKPRLKELLVKSKEQAFLSKELVTIDRNAPATFKLEDLAWQSFDKEEVLKLLLSYDFRSLVSRIEDLGAKESAPALPVRQAGLPEAESRISRIERFYKEELFSKEVYELEKRLVPVLERMEKLGIQIDKLYFAKLSNEVGKVLEELAKRIVKTAGKEFNVNSPRQLASVLFETLEISPKGIRKTPGGTLSTASPELEKLQDSHPIVQDILRHRELAKLQNTYLEPLPLLANKNSRIHAHFDQFGAATGRISSLNPNLQNIPVLGDWGKKVRKGFVAARGFELYSFDYSQIELRVASHVAKEEKMQEYFREGKDIHKMTAAEVFGVPFAKVTDDMRYKAKALNFGVLYGMGARGFARSAKIPYEEAETFIENYFLRFPKIADYVEETIEFAQEKGYTQTILGRRRYIPDITSETPQLKAAAERAAINHPIQGSAADIMKLAMVKVHEMIPEAKARMILQIHDELLFEIPSGTMPQLARTIETVMEGALPLAVPLEVDVKKGPNWGELKTL</sequence>
<dbReference type="FunFam" id="1.20.1060.10:FF:000001">
    <property type="entry name" value="DNA polymerase I"/>
    <property type="match status" value="1"/>
</dbReference>
<evidence type="ECO:0000256" key="2">
    <source>
        <dbReference type="ARBA" id="ARBA00012417"/>
    </source>
</evidence>
<dbReference type="InterPro" id="IPR029060">
    <property type="entry name" value="PIN-like_dom_sf"/>
</dbReference>
<dbReference type="Proteomes" id="UP000176917">
    <property type="component" value="Unassembled WGS sequence"/>
</dbReference>
<evidence type="ECO:0000259" key="13">
    <source>
        <dbReference type="SMART" id="SM00482"/>
    </source>
</evidence>